<comment type="caution">
    <text evidence="2">The sequence shown here is derived from an EMBL/GenBank/DDBJ whole genome shotgun (WGS) entry which is preliminary data.</text>
</comment>
<evidence type="ECO:0000256" key="1">
    <source>
        <dbReference type="SAM" id="MobiDB-lite"/>
    </source>
</evidence>
<dbReference type="EMBL" id="JAGPXD010000002">
    <property type="protein sequence ID" value="KAH7367469.1"/>
    <property type="molecule type" value="Genomic_DNA"/>
</dbReference>
<feature type="compositionally biased region" description="Basic and acidic residues" evidence="1">
    <location>
        <begin position="282"/>
        <end position="298"/>
    </location>
</feature>
<dbReference type="AlphaFoldDB" id="A0A8K0X6D6"/>
<keyword evidence="3" id="KW-1185">Reference proteome</keyword>
<sequence>MEPTNLALAVTSREIQAARGVQAVGDGRRGKKDLGRKIRGVSTLAVQVRDGVRDVEIEEDSRDLVLLPRGLPRHSNKLVRFAEKELDRIDTFNERYKSSGSFRFWLWVRKSFGRDQLAENTAMVESCERWLTIVDLTVILCRERRLEELQIEYGSSGSTRNLQWALYDEIQEAKRRKSIRAHRRCTERMRSHGIHTKKLISYSVYIIDDFETNFLTAPPQRSSRRITGRLSPLDERRDRGRRDDTRSVAWADSAPRRHELEYEEPSPRPSSRRVSHTNAGQRHRESVALEPETREGRRSSRTSQQLTLSPERLWQDHVSTVMMRDPSAGRIERPMPAQGIEYPRFPPSRTTSDSGYEGSVPPTARLALAAPEERPPVPRSSRRASASRERDSDTSVSAPRRRSASREASSRTTESREADARGSRYYPPPSRRAPLEEQRRPGRKREVSISGDSGYSDGETSRRSSHSNRRRSRTEEPVLASY</sequence>
<accession>A0A8K0X6D6</accession>
<evidence type="ECO:0000313" key="3">
    <source>
        <dbReference type="Proteomes" id="UP000813385"/>
    </source>
</evidence>
<gene>
    <name evidence="2" type="ORF">B0T11DRAFT_275331</name>
</gene>
<name>A0A8K0X6D6_9PEZI</name>
<proteinExistence type="predicted"/>
<reference evidence="2" key="1">
    <citation type="journal article" date="2021" name="Nat. Commun.">
        <title>Genetic determinants of endophytism in the Arabidopsis root mycobiome.</title>
        <authorList>
            <person name="Mesny F."/>
            <person name="Miyauchi S."/>
            <person name="Thiergart T."/>
            <person name="Pickel B."/>
            <person name="Atanasova L."/>
            <person name="Karlsson M."/>
            <person name="Huettel B."/>
            <person name="Barry K.W."/>
            <person name="Haridas S."/>
            <person name="Chen C."/>
            <person name="Bauer D."/>
            <person name="Andreopoulos W."/>
            <person name="Pangilinan J."/>
            <person name="LaButti K."/>
            <person name="Riley R."/>
            <person name="Lipzen A."/>
            <person name="Clum A."/>
            <person name="Drula E."/>
            <person name="Henrissat B."/>
            <person name="Kohler A."/>
            <person name="Grigoriev I.V."/>
            <person name="Martin F.M."/>
            <person name="Hacquard S."/>
        </authorList>
    </citation>
    <scope>NUCLEOTIDE SEQUENCE</scope>
    <source>
        <strain evidence="2">MPI-CAGE-AT-0016</strain>
    </source>
</reference>
<feature type="compositionally biased region" description="Basic and acidic residues" evidence="1">
    <location>
        <begin position="404"/>
        <end position="422"/>
    </location>
</feature>
<protein>
    <submittedName>
        <fullName evidence="2">Uncharacterized protein</fullName>
    </submittedName>
</protein>
<feature type="compositionally biased region" description="Basic residues" evidence="1">
    <location>
        <begin position="463"/>
        <end position="472"/>
    </location>
</feature>
<feature type="compositionally biased region" description="Basic and acidic residues" evidence="1">
    <location>
        <begin position="433"/>
        <end position="447"/>
    </location>
</feature>
<feature type="region of interest" description="Disordered" evidence="1">
    <location>
        <begin position="220"/>
        <end position="482"/>
    </location>
</feature>
<organism evidence="2 3">
    <name type="scientific">Plectosphaerella cucumerina</name>
    <dbReference type="NCBI Taxonomy" id="40658"/>
    <lineage>
        <taxon>Eukaryota</taxon>
        <taxon>Fungi</taxon>
        <taxon>Dikarya</taxon>
        <taxon>Ascomycota</taxon>
        <taxon>Pezizomycotina</taxon>
        <taxon>Sordariomycetes</taxon>
        <taxon>Hypocreomycetidae</taxon>
        <taxon>Glomerellales</taxon>
        <taxon>Plectosphaerellaceae</taxon>
        <taxon>Plectosphaerella</taxon>
    </lineage>
</organism>
<dbReference type="OrthoDB" id="10465867at2759"/>
<feature type="compositionally biased region" description="Low complexity" evidence="1">
    <location>
        <begin position="360"/>
        <end position="370"/>
    </location>
</feature>
<evidence type="ECO:0000313" key="2">
    <source>
        <dbReference type="EMBL" id="KAH7367469.1"/>
    </source>
</evidence>
<dbReference type="Proteomes" id="UP000813385">
    <property type="component" value="Unassembled WGS sequence"/>
</dbReference>
<feature type="compositionally biased region" description="Basic and acidic residues" evidence="1">
    <location>
        <begin position="232"/>
        <end position="246"/>
    </location>
</feature>